<dbReference type="RefSeq" id="WP_125970720.1">
    <property type="nucleotide sequence ID" value="NZ_JAGYHF010000002.1"/>
</dbReference>
<organism evidence="2 3">
    <name type="scientific">Pseudomonas rustica</name>
    <dbReference type="NCBI Taxonomy" id="2827099"/>
    <lineage>
        <taxon>Bacteria</taxon>
        <taxon>Pseudomonadati</taxon>
        <taxon>Pseudomonadota</taxon>
        <taxon>Gammaproteobacteria</taxon>
        <taxon>Pseudomonadales</taxon>
        <taxon>Pseudomonadaceae</taxon>
        <taxon>Pseudomonas</taxon>
    </lineage>
</organism>
<name>A0ABS5MTU6_9PSED</name>
<comment type="caution">
    <text evidence="2">The sequence shown here is derived from an EMBL/GenBank/DDBJ whole genome shotgun (WGS) entry which is preliminary data.</text>
</comment>
<proteinExistence type="predicted"/>
<accession>A0ABS5MTU6</accession>
<evidence type="ECO:0000256" key="1">
    <source>
        <dbReference type="SAM" id="Phobius"/>
    </source>
</evidence>
<keyword evidence="3" id="KW-1185">Reference proteome</keyword>
<keyword evidence="1" id="KW-1133">Transmembrane helix</keyword>
<evidence type="ECO:0008006" key="4">
    <source>
        <dbReference type="Google" id="ProtNLM"/>
    </source>
</evidence>
<feature type="transmembrane region" description="Helical" evidence="1">
    <location>
        <begin position="12"/>
        <end position="32"/>
    </location>
</feature>
<keyword evidence="1" id="KW-0472">Membrane</keyword>
<dbReference type="EMBL" id="JAGYHF010000002">
    <property type="protein sequence ID" value="MBS4077695.1"/>
    <property type="molecule type" value="Genomic_DNA"/>
</dbReference>
<gene>
    <name evidence="2" type="ORF">KFS80_05260</name>
</gene>
<keyword evidence="1" id="KW-0812">Transmembrane</keyword>
<dbReference type="PROSITE" id="PS51257">
    <property type="entry name" value="PROKAR_LIPOPROTEIN"/>
    <property type="match status" value="1"/>
</dbReference>
<dbReference type="Proteomes" id="UP000676035">
    <property type="component" value="Unassembled WGS sequence"/>
</dbReference>
<feature type="transmembrane region" description="Helical" evidence="1">
    <location>
        <begin position="38"/>
        <end position="55"/>
    </location>
</feature>
<sequence>MKTTMLAMLKLLGALLVFVGILVGCMVGLLLVIAMVRFPPLLIAVLLACWIFNRLQRNIS</sequence>
<reference evidence="2 3" key="1">
    <citation type="submission" date="2021-04" db="EMBL/GenBank/DDBJ databases">
        <title>Pseudomonas rustica sp. nov. isolated from raw milk.</title>
        <authorList>
            <person name="Fiedler G."/>
            <person name="Gieschler S."/>
            <person name="Kabisch J."/>
            <person name="Grimmler C."/>
            <person name="Brinks E."/>
            <person name="Wagner N."/>
            <person name="Hetzer B."/>
            <person name="Franz C.M.A.P."/>
            <person name="Boehnlein C."/>
        </authorList>
    </citation>
    <scope>NUCLEOTIDE SEQUENCE [LARGE SCALE GENOMIC DNA]</scope>
    <source>
        <strain evidence="2 3">MBT-4</strain>
    </source>
</reference>
<evidence type="ECO:0000313" key="2">
    <source>
        <dbReference type="EMBL" id="MBS4077695.1"/>
    </source>
</evidence>
<protein>
    <recommendedName>
        <fullName evidence="4">Lipoprotein</fullName>
    </recommendedName>
</protein>
<evidence type="ECO:0000313" key="3">
    <source>
        <dbReference type="Proteomes" id="UP000676035"/>
    </source>
</evidence>